<dbReference type="PANTHER" id="PTHR14430:SF0">
    <property type="entry name" value="SEC2P DOMAIN-CONTAINING PROTEIN"/>
    <property type="match status" value="1"/>
</dbReference>
<feature type="domain" description="GDP/GTP exchange factor Sec2 N-terminal" evidence="4">
    <location>
        <begin position="28"/>
        <end position="161"/>
    </location>
</feature>
<feature type="compositionally biased region" description="Polar residues" evidence="3">
    <location>
        <begin position="766"/>
        <end position="775"/>
    </location>
</feature>
<dbReference type="CDD" id="cd21044">
    <property type="entry name" value="Rab11BD_RAB3IP_like"/>
    <property type="match status" value="1"/>
</dbReference>
<feature type="compositionally biased region" description="Basic residues" evidence="3">
    <location>
        <begin position="680"/>
        <end position="692"/>
    </location>
</feature>
<evidence type="ECO:0000256" key="3">
    <source>
        <dbReference type="SAM" id="MobiDB-lite"/>
    </source>
</evidence>
<dbReference type="EMBL" id="OX365770">
    <property type="protein sequence ID" value="CAI4035854.1"/>
    <property type="molecule type" value="Genomic_DNA"/>
</dbReference>
<keyword evidence="6" id="KW-1185">Reference proteome</keyword>
<feature type="region of interest" description="Disordered" evidence="3">
    <location>
        <begin position="708"/>
        <end position="790"/>
    </location>
</feature>
<protein>
    <recommendedName>
        <fullName evidence="4">GDP/GTP exchange factor Sec2 N-terminal domain-containing protein</fullName>
    </recommendedName>
</protein>
<dbReference type="GO" id="GO:0051286">
    <property type="term" value="C:cell tip"/>
    <property type="evidence" value="ECO:0007669"/>
    <property type="project" value="TreeGrafter"/>
</dbReference>
<reference evidence="5" key="1">
    <citation type="submission" date="2022-10" db="EMBL/GenBank/DDBJ databases">
        <authorList>
            <person name="Byrne P K."/>
        </authorList>
    </citation>
    <scope>NUCLEOTIDE SEQUENCE</scope>
    <source>
        <strain evidence="5">IFO1815</strain>
    </source>
</reference>
<dbReference type="RefSeq" id="XP_056078974.1">
    <property type="nucleotide sequence ID" value="XM_056225124.1"/>
</dbReference>
<dbReference type="InterPro" id="IPR009449">
    <property type="entry name" value="Sec2_N"/>
</dbReference>
<feature type="compositionally biased region" description="Basic and acidic residues" evidence="3">
    <location>
        <begin position="716"/>
        <end position="736"/>
    </location>
</feature>
<feature type="compositionally biased region" description="Polar residues" evidence="3">
    <location>
        <begin position="608"/>
        <end position="618"/>
    </location>
</feature>
<name>A0AA35ITZ3_SACMI</name>
<dbReference type="Pfam" id="PF25555">
    <property type="entry name" value="RAB3A-like_C"/>
    <property type="match status" value="1"/>
</dbReference>
<feature type="coiled-coil region" evidence="2">
    <location>
        <begin position="52"/>
        <end position="164"/>
    </location>
</feature>
<dbReference type="GO" id="GO:0006887">
    <property type="term" value="P:exocytosis"/>
    <property type="evidence" value="ECO:0007669"/>
    <property type="project" value="TreeGrafter"/>
</dbReference>
<organism evidence="5 6">
    <name type="scientific">Saccharomyces mikatae IFO 1815</name>
    <dbReference type="NCBI Taxonomy" id="226126"/>
    <lineage>
        <taxon>Eukaryota</taxon>
        <taxon>Fungi</taxon>
        <taxon>Dikarya</taxon>
        <taxon>Ascomycota</taxon>
        <taxon>Saccharomycotina</taxon>
        <taxon>Saccharomycetes</taxon>
        <taxon>Saccharomycetales</taxon>
        <taxon>Saccharomycetaceae</taxon>
        <taxon>Saccharomyces</taxon>
    </lineage>
</organism>
<dbReference type="GO" id="GO:0005085">
    <property type="term" value="F:guanyl-nucleotide exchange factor activity"/>
    <property type="evidence" value="ECO:0007669"/>
    <property type="project" value="InterPro"/>
</dbReference>
<dbReference type="InterPro" id="IPR040351">
    <property type="entry name" value="RAB3IL/RAB3IP/Sec2"/>
</dbReference>
<evidence type="ECO:0000256" key="1">
    <source>
        <dbReference type="ARBA" id="ARBA00023054"/>
    </source>
</evidence>
<dbReference type="AlphaFoldDB" id="A0AA35ITZ3"/>
<evidence type="ECO:0000313" key="5">
    <source>
        <dbReference type="EMBL" id="CAI4035854.1"/>
    </source>
</evidence>
<dbReference type="SUPFAM" id="SSF144284">
    <property type="entry name" value="Sec2 N-terminal region"/>
    <property type="match status" value="1"/>
</dbReference>
<dbReference type="GO" id="GO:0070319">
    <property type="term" value="C:Golgi to plasma membrane transport vesicle"/>
    <property type="evidence" value="ECO:0007669"/>
    <property type="project" value="TreeGrafter"/>
</dbReference>
<feature type="compositionally biased region" description="Acidic residues" evidence="3">
    <location>
        <begin position="597"/>
        <end position="607"/>
    </location>
</feature>
<evidence type="ECO:0000313" key="6">
    <source>
        <dbReference type="Proteomes" id="UP001161438"/>
    </source>
</evidence>
<proteinExistence type="predicted"/>
<dbReference type="GeneID" id="80920742"/>
<evidence type="ECO:0000256" key="2">
    <source>
        <dbReference type="SAM" id="Coils"/>
    </source>
</evidence>
<dbReference type="Pfam" id="PF06428">
    <property type="entry name" value="Sec2p"/>
    <property type="match status" value="1"/>
</dbReference>
<sequence length="790" mass="87562">MDASEEAKRISLQVTSLSTQLIESVDKQSHLEEQLNKSLKTISSQKEAIVNYNRLKTDYEALKRTVLEKDDEVNKLREDVVKENELRTKAEDENDKLNKEVEDLTASLFDEANNMVSDARKEKYAIEILNKRLTEQLREKDTLLDTLSLQLKNLKKVMHSLDNESVVTNSSNRYSTILNDSATSSSTSLNKVPTLNSSASQDMYSGIVYSPSISSIRYDVSLYNEFLKFVAALPNCDNIKATSSESKLIRRLVNDEIQPILKIDNASGIGWLVKKTLLSLIIDGLVVMEPLSGVNATYQIGYNSSSPVKQATPNMPRMFKFPLDSPPVAVHAACSFCGESRDDIIEHARMYILKTLHKADDGTEQVTNTYPLCHWCLLKLRQTCEIFAFLRSLKVGAWHLEKLEAQSITKGDLGKFSEVTKRTKTDGRVSSQDKKAKRLSFMAGLGINSSSKSKQKMEVFSSEANAKPGQPTTNIQRAWLQLCKLRCILHWSHIGIWAVDDSISSKIGPFVGDEDSDENRDDSISVRLQDKALWKKSTGKCSSSSSPGEGPKSDTFDFESEEIESGTTGESSTGESSTGESSTGESSTGESSTGESSTDDSATDESSLDGSSTNGSLTEESSAEESSPAASITIHGDSTPPENLHEDEGDDTITKDDKSSIKSIKNNEENSNSDDEKRKNIPKRKAARHRLQKEKLLQDLDHLEEQFMEESAINQKEPEAFDDIVKQIESSEKASTADKNFAIDNLQSTKEQNLTISNKHKEQIRENSPSSGLHASSSNDDNFDDAQEQQ</sequence>
<feature type="compositionally biased region" description="Polar residues" evidence="3">
    <location>
        <begin position="745"/>
        <end position="757"/>
    </location>
</feature>
<dbReference type="Proteomes" id="UP001161438">
    <property type="component" value="Chromosome 14"/>
</dbReference>
<evidence type="ECO:0000259" key="4">
    <source>
        <dbReference type="Pfam" id="PF06428"/>
    </source>
</evidence>
<dbReference type="Gene3D" id="6.10.140.910">
    <property type="match status" value="1"/>
</dbReference>
<dbReference type="PANTHER" id="PTHR14430">
    <property type="entry name" value="RABIN3-RELATED"/>
    <property type="match status" value="1"/>
</dbReference>
<feature type="region of interest" description="Disordered" evidence="3">
    <location>
        <begin position="537"/>
        <end position="692"/>
    </location>
</feature>
<accession>A0AA35ITZ3</accession>
<keyword evidence="1 2" id="KW-0175">Coiled coil</keyword>
<feature type="compositionally biased region" description="Acidic residues" evidence="3">
    <location>
        <begin position="781"/>
        <end position="790"/>
    </location>
</feature>
<feature type="compositionally biased region" description="Low complexity" evidence="3">
    <location>
        <begin position="537"/>
        <end position="550"/>
    </location>
</feature>
<feature type="compositionally biased region" description="Low complexity" evidence="3">
    <location>
        <begin position="565"/>
        <end position="596"/>
    </location>
</feature>
<feature type="compositionally biased region" description="Basic and acidic residues" evidence="3">
    <location>
        <begin position="652"/>
        <end position="679"/>
    </location>
</feature>
<gene>
    <name evidence="5" type="primary">SMKI14G0630</name>
    <name evidence="5" type="ORF">SMKI_14G0630</name>
</gene>